<dbReference type="SUPFAM" id="SSF46689">
    <property type="entry name" value="Homeodomain-like"/>
    <property type="match status" value="1"/>
</dbReference>
<dbReference type="PANTHER" id="PTHR24341">
    <property type="entry name" value="HOMEOBOX PROTEIN ENGRAILED"/>
    <property type="match status" value="1"/>
</dbReference>
<protein>
    <recommendedName>
        <fullName evidence="6">Homeobox domain-containing protein</fullName>
    </recommendedName>
</protein>
<evidence type="ECO:0000313" key="7">
    <source>
        <dbReference type="EMBL" id="PUU82367.1"/>
    </source>
</evidence>
<dbReference type="Pfam" id="PF00046">
    <property type="entry name" value="Homeodomain"/>
    <property type="match status" value="1"/>
</dbReference>
<feature type="region of interest" description="Disordered" evidence="5">
    <location>
        <begin position="512"/>
        <end position="564"/>
    </location>
</feature>
<feature type="region of interest" description="Disordered" evidence="5">
    <location>
        <begin position="355"/>
        <end position="391"/>
    </location>
</feature>
<keyword evidence="3 4" id="KW-0238">DNA-binding</keyword>
<feature type="compositionally biased region" description="Low complexity" evidence="5">
    <location>
        <begin position="518"/>
        <end position="534"/>
    </location>
</feature>
<evidence type="ECO:0000259" key="6">
    <source>
        <dbReference type="PROSITE" id="PS50071"/>
    </source>
</evidence>
<proteinExistence type="predicted"/>
<comment type="subcellular location">
    <subcellularLocation>
        <location evidence="1 3 4">Nucleus</location>
    </subcellularLocation>
</comment>
<keyword evidence="2 3" id="KW-0539">Nucleus</keyword>
<dbReference type="InterPro" id="IPR050720">
    <property type="entry name" value="Engrailed_Homeobox_TFs"/>
</dbReference>
<reference evidence="7 8" key="1">
    <citation type="submission" date="2017-04" db="EMBL/GenBank/DDBJ databases">
        <title>Draft genome sequence of Tuber borchii Vittad., a whitish edible truffle.</title>
        <authorList>
            <consortium name="DOE Joint Genome Institute"/>
            <person name="Murat C."/>
            <person name="Kuo A."/>
            <person name="Barry K.W."/>
            <person name="Clum A."/>
            <person name="Dockter R.B."/>
            <person name="Fauchery L."/>
            <person name="Iotti M."/>
            <person name="Kohler A."/>
            <person name="Labutti K."/>
            <person name="Lindquist E.A."/>
            <person name="Lipzen A."/>
            <person name="Ohm R.A."/>
            <person name="Wang M."/>
            <person name="Grigoriev I.V."/>
            <person name="Zambonelli A."/>
            <person name="Martin F.M."/>
        </authorList>
    </citation>
    <scope>NUCLEOTIDE SEQUENCE [LARGE SCALE GENOMIC DNA]</scope>
    <source>
        <strain evidence="7 8">Tbo3840</strain>
    </source>
</reference>
<evidence type="ECO:0000256" key="5">
    <source>
        <dbReference type="SAM" id="MobiDB-lite"/>
    </source>
</evidence>
<dbReference type="CDD" id="cd00086">
    <property type="entry name" value="homeodomain"/>
    <property type="match status" value="1"/>
</dbReference>
<keyword evidence="8" id="KW-1185">Reference proteome</keyword>
<dbReference type="STRING" id="42251.A0A2T7A3N9"/>
<dbReference type="Gene3D" id="1.10.10.60">
    <property type="entry name" value="Homeodomain-like"/>
    <property type="match status" value="1"/>
</dbReference>
<feature type="DNA-binding region" description="Homeobox" evidence="3">
    <location>
        <begin position="3"/>
        <end position="60"/>
    </location>
</feature>
<evidence type="ECO:0000256" key="3">
    <source>
        <dbReference type="PROSITE-ProRule" id="PRU00108"/>
    </source>
</evidence>
<dbReference type="GO" id="GO:0003677">
    <property type="term" value="F:DNA binding"/>
    <property type="evidence" value="ECO:0007669"/>
    <property type="project" value="UniProtKB-UniRule"/>
</dbReference>
<organism evidence="7 8">
    <name type="scientific">Tuber borchii</name>
    <name type="common">White truffle</name>
    <dbReference type="NCBI Taxonomy" id="42251"/>
    <lineage>
        <taxon>Eukaryota</taxon>
        <taxon>Fungi</taxon>
        <taxon>Dikarya</taxon>
        <taxon>Ascomycota</taxon>
        <taxon>Pezizomycotina</taxon>
        <taxon>Pezizomycetes</taxon>
        <taxon>Pezizales</taxon>
        <taxon>Tuberaceae</taxon>
        <taxon>Tuber</taxon>
    </lineage>
</organism>
<feature type="region of interest" description="Disordered" evidence="5">
    <location>
        <begin position="409"/>
        <end position="428"/>
    </location>
</feature>
<feature type="compositionally biased region" description="Low complexity" evidence="5">
    <location>
        <begin position="438"/>
        <end position="452"/>
    </location>
</feature>
<feature type="compositionally biased region" description="Low complexity" evidence="5">
    <location>
        <begin position="414"/>
        <end position="428"/>
    </location>
</feature>
<dbReference type="PROSITE" id="PS50071">
    <property type="entry name" value="HOMEOBOX_2"/>
    <property type="match status" value="1"/>
</dbReference>
<dbReference type="GO" id="GO:0006357">
    <property type="term" value="P:regulation of transcription by RNA polymerase II"/>
    <property type="evidence" value="ECO:0007669"/>
    <property type="project" value="TreeGrafter"/>
</dbReference>
<dbReference type="PANTHER" id="PTHR24341:SF6">
    <property type="entry name" value="HOMEOBOX PROTEIN INVECTED"/>
    <property type="match status" value="1"/>
</dbReference>
<feature type="region of interest" description="Disordered" evidence="5">
    <location>
        <begin position="74"/>
        <end position="126"/>
    </location>
</feature>
<evidence type="ECO:0000256" key="1">
    <source>
        <dbReference type="ARBA" id="ARBA00004123"/>
    </source>
</evidence>
<gene>
    <name evidence="7" type="ORF">B9Z19DRAFT_1099208</name>
</gene>
<dbReference type="EMBL" id="NESQ01000029">
    <property type="protein sequence ID" value="PUU82367.1"/>
    <property type="molecule type" value="Genomic_DNA"/>
</dbReference>
<dbReference type="GO" id="GO:0016586">
    <property type="term" value="C:RSC-type complex"/>
    <property type="evidence" value="ECO:0007669"/>
    <property type="project" value="TreeGrafter"/>
</dbReference>
<evidence type="ECO:0000313" key="8">
    <source>
        <dbReference type="Proteomes" id="UP000244722"/>
    </source>
</evidence>
<evidence type="ECO:0000256" key="4">
    <source>
        <dbReference type="RuleBase" id="RU000682"/>
    </source>
</evidence>
<feature type="compositionally biased region" description="Polar residues" evidence="5">
    <location>
        <begin position="550"/>
        <end position="564"/>
    </location>
</feature>
<keyword evidence="3 4" id="KW-0371">Homeobox</keyword>
<dbReference type="InterPro" id="IPR009057">
    <property type="entry name" value="Homeodomain-like_sf"/>
</dbReference>
<feature type="domain" description="Homeobox" evidence="6">
    <location>
        <begin position="1"/>
        <end position="59"/>
    </location>
</feature>
<feature type="region of interest" description="Disordered" evidence="5">
    <location>
        <begin position="438"/>
        <end position="459"/>
    </location>
</feature>
<feature type="region of interest" description="Disordered" evidence="5">
    <location>
        <begin position="230"/>
        <end position="270"/>
    </location>
</feature>
<comment type="caution">
    <text evidence="7">The sequence shown here is derived from an EMBL/GenBank/DDBJ whole genome shotgun (WGS) entry which is preliminary data.</text>
</comment>
<evidence type="ECO:0000256" key="2">
    <source>
        <dbReference type="ARBA" id="ARBA00023242"/>
    </source>
</evidence>
<feature type="compositionally biased region" description="Low complexity" evidence="5">
    <location>
        <begin position="82"/>
        <end position="104"/>
    </location>
</feature>
<feature type="region of interest" description="Disordered" evidence="5">
    <location>
        <begin position="174"/>
        <end position="200"/>
    </location>
</feature>
<dbReference type="OrthoDB" id="6159439at2759"/>
<accession>A0A2T7A3N9</accession>
<name>A0A2T7A3N9_TUBBO</name>
<dbReference type="SMART" id="SM00389">
    <property type="entry name" value="HOX"/>
    <property type="match status" value="1"/>
</dbReference>
<dbReference type="InterPro" id="IPR001356">
    <property type="entry name" value="HD"/>
</dbReference>
<dbReference type="Proteomes" id="UP000244722">
    <property type="component" value="Unassembled WGS sequence"/>
</dbReference>
<dbReference type="AlphaFoldDB" id="A0A2T7A3N9"/>
<feature type="compositionally biased region" description="Polar residues" evidence="5">
    <location>
        <begin position="183"/>
        <end position="194"/>
    </location>
</feature>
<sequence>MVESRSRLTREQIQLLERQFSDSPKPNTKIRRALADTTGLSVQRVGNWFQNRRAKAKQQKRQEEMQTRQILALAGRRRATEPSSPVSSAPLLLPTGTTTASSGTKFPADSTMTTPNPPPRRAKSFADIPSTPARFAEKHGEGASPYSSPSEASYASLARSLAIAAAAAAHADSVGGFQENSHEIPNQSQPQSQFPGYMHHPFTLSGTESPWPISRFSDYGSSTASSIIYTPTPAGQLEDPFEYDQISPDSDRYDDGGNSQSNNGPAEPASYFDYHYPQEDFSAFAAAIDATSTQRAFVLPAMPPTRFLRSPRVGDGQEFQPQPHHNHNLQQREEVLERDFVRRDSCPGEFLDAFSSIELPESAEKELPRIENEPTPEAEPSYQQSLANRRKAPTLTPIGTASLRDSLLTQSTAPPHSSTLPSSNLSLPVTPMRRIKSTSSTTTNATTLSKFSPPSSPPITAVQTKSFDGLLDGLDWGMGEVDPTGTIRPRTAGCSTTTGKVFSLANIFKVEAPPTPVSPADVTATTSSSSSPSANTNKTEAGMSPPATPAHQQCASASSTATTPREANFETAQYRICTAPQSQLSGVPRTGGGEFCNGDAGSMVGFVGFGGGGEEFGAFGAAEAGGKEEEFPFERYLAAARGGSGEGVF</sequence>
<feature type="compositionally biased region" description="Basic and acidic residues" evidence="5">
    <location>
        <begin position="362"/>
        <end position="372"/>
    </location>
</feature>